<dbReference type="GO" id="GO:0005840">
    <property type="term" value="C:ribosome"/>
    <property type="evidence" value="ECO:0007669"/>
    <property type="project" value="UniProtKB-KW"/>
</dbReference>
<proteinExistence type="predicted"/>
<dbReference type="EMBL" id="GGEC01019612">
    <property type="protein sequence ID" value="MBX00096.1"/>
    <property type="molecule type" value="Transcribed_RNA"/>
</dbReference>
<feature type="transmembrane region" description="Helical" evidence="1">
    <location>
        <begin position="21"/>
        <end position="41"/>
    </location>
</feature>
<keyword evidence="1" id="KW-1133">Transmembrane helix</keyword>
<keyword evidence="2" id="KW-0689">Ribosomal protein</keyword>
<organism evidence="2">
    <name type="scientific">Rhizophora mucronata</name>
    <name type="common">Asiatic mangrove</name>
    <dbReference type="NCBI Taxonomy" id="61149"/>
    <lineage>
        <taxon>Eukaryota</taxon>
        <taxon>Viridiplantae</taxon>
        <taxon>Streptophyta</taxon>
        <taxon>Embryophyta</taxon>
        <taxon>Tracheophyta</taxon>
        <taxon>Spermatophyta</taxon>
        <taxon>Magnoliopsida</taxon>
        <taxon>eudicotyledons</taxon>
        <taxon>Gunneridae</taxon>
        <taxon>Pentapetalae</taxon>
        <taxon>rosids</taxon>
        <taxon>fabids</taxon>
        <taxon>Malpighiales</taxon>
        <taxon>Rhizophoraceae</taxon>
        <taxon>Rhizophora</taxon>
    </lineage>
</organism>
<evidence type="ECO:0000313" key="2">
    <source>
        <dbReference type="EMBL" id="MBX00096.1"/>
    </source>
</evidence>
<sequence length="114" mass="12947">MYWPNIHTPKQFTRQTRNSNDVILTASCWLQIISSILFLLLHLCLNFFFLTLASIIGTLLVFSLFLCSNHGTSSTGPHFSYSSGWHHIWLKAPIPKRVLTVGKNSQFSVSILQP</sequence>
<protein>
    <submittedName>
        <fullName evidence="2">50S ribosomal protein L13</fullName>
    </submittedName>
</protein>
<dbReference type="AlphaFoldDB" id="A0A2P2K2Y7"/>
<feature type="transmembrane region" description="Helical" evidence="1">
    <location>
        <begin position="47"/>
        <end position="67"/>
    </location>
</feature>
<accession>A0A2P2K2Y7</accession>
<name>A0A2P2K2Y7_RHIMU</name>
<keyword evidence="1" id="KW-0812">Transmembrane</keyword>
<reference evidence="2" key="1">
    <citation type="submission" date="2018-02" db="EMBL/GenBank/DDBJ databases">
        <title>Rhizophora mucronata_Transcriptome.</title>
        <authorList>
            <person name="Meera S.P."/>
            <person name="Sreeshan A."/>
            <person name="Augustine A."/>
        </authorList>
    </citation>
    <scope>NUCLEOTIDE SEQUENCE</scope>
    <source>
        <tissue evidence="2">Leaf</tissue>
    </source>
</reference>
<evidence type="ECO:0000256" key="1">
    <source>
        <dbReference type="SAM" id="Phobius"/>
    </source>
</evidence>
<keyword evidence="1" id="KW-0472">Membrane</keyword>
<keyword evidence="2" id="KW-0687">Ribonucleoprotein</keyword>